<keyword evidence="2" id="KW-0378">Hydrolase</keyword>
<gene>
    <name evidence="2" type="ORF">H8E79_00860</name>
</gene>
<dbReference type="SMART" id="SM00507">
    <property type="entry name" value="HNHc"/>
    <property type="match status" value="1"/>
</dbReference>
<protein>
    <submittedName>
        <fullName evidence="2">HNH endonuclease</fullName>
    </submittedName>
</protein>
<comment type="caution">
    <text evidence="2">The sequence shown here is derived from an EMBL/GenBank/DDBJ whole genome shotgun (WGS) entry which is preliminary data.</text>
</comment>
<keyword evidence="2" id="KW-0255">Endonuclease</keyword>
<dbReference type="CDD" id="cd00085">
    <property type="entry name" value="HNHc"/>
    <property type="match status" value="1"/>
</dbReference>
<dbReference type="Gene3D" id="1.10.30.50">
    <property type="match status" value="1"/>
</dbReference>
<evidence type="ECO:0000313" key="3">
    <source>
        <dbReference type="Proteomes" id="UP000599024"/>
    </source>
</evidence>
<dbReference type="InterPro" id="IPR003615">
    <property type="entry name" value="HNH_nuc"/>
</dbReference>
<evidence type="ECO:0000313" key="2">
    <source>
        <dbReference type="EMBL" id="MBC8207705.1"/>
    </source>
</evidence>
<dbReference type="AlphaFoldDB" id="A0A8J6N8J0"/>
<reference evidence="2 3" key="1">
    <citation type="submission" date="2020-08" db="EMBL/GenBank/DDBJ databases">
        <title>Bridging the membrane lipid divide: bacteria of the FCB group superphylum have the potential to synthesize archaeal ether lipids.</title>
        <authorList>
            <person name="Villanueva L."/>
            <person name="Von Meijenfeldt F.A.B."/>
            <person name="Westbye A.B."/>
            <person name="Yadav S."/>
            <person name="Hopmans E.C."/>
            <person name="Dutilh B.E."/>
            <person name="Sinninghe Damste J.S."/>
        </authorList>
    </citation>
    <scope>NUCLEOTIDE SEQUENCE [LARGE SCALE GENOMIC DNA]</scope>
    <source>
        <strain evidence="2">NIOZ-UU81</strain>
    </source>
</reference>
<dbReference type="GO" id="GO:0004519">
    <property type="term" value="F:endonuclease activity"/>
    <property type="evidence" value="ECO:0007669"/>
    <property type="project" value="UniProtKB-KW"/>
</dbReference>
<feature type="domain" description="HNH nuclease" evidence="1">
    <location>
        <begin position="33"/>
        <end position="84"/>
    </location>
</feature>
<organism evidence="2 3">
    <name type="scientific">Candidatus Desulfatifera sulfidica</name>
    <dbReference type="NCBI Taxonomy" id="2841691"/>
    <lineage>
        <taxon>Bacteria</taxon>
        <taxon>Pseudomonadati</taxon>
        <taxon>Thermodesulfobacteriota</taxon>
        <taxon>Desulfobulbia</taxon>
        <taxon>Desulfobulbales</taxon>
        <taxon>Desulfobulbaceae</taxon>
        <taxon>Candidatus Desulfatifera</taxon>
    </lineage>
</organism>
<dbReference type="InterPro" id="IPR029471">
    <property type="entry name" value="HNH_5"/>
</dbReference>
<sequence>MSSGFDGYSDFDGADEDAMRTERAKARKLRKTRWWQQKTSSGRCYFCKRTVGFKNLTMDHLVPLARGGRSTKDNLVPCCKECNNKKKSMLPLEWEEYLEEDVAEE</sequence>
<dbReference type="PANTHER" id="PTHR33877:SF1">
    <property type="entry name" value="TYPE IV METHYL-DIRECTED RESTRICTION ENZYME ECOKMCRA"/>
    <property type="match status" value="1"/>
</dbReference>
<evidence type="ECO:0000259" key="1">
    <source>
        <dbReference type="SMART" id="SM00507"/>
    </source>
</evidence>
<dbReference type="EMBL" id="JACNLK010000011">
    <property type="protein sequence ID" value="MBC8207705.1"/>
    <property type="molecule type" value="Genomic_DNA"/>
</dbReference>
<dbReference type="Proteomes" id="UP000599024">
    <property type="component" value="Unassembled WGS sequence"/>
</dbReference>
<proteinExistence type="predicted"/>
<keyword evidence="2" id="KW-0540">Nuclease</keyword>
<dbReference type="Pfam" id="PF14279">
    <property type="entry name" value="HNH_5"/>
    <property type="match status" value="1"/>
</dbReference>
<name>A0A8J6N8J0_9BACT</name>
<dbReference type="InterPro" id="IPR052892">
    <property type="entry name" value="NA-targeting_endonuclease"/>
</dbReference>
<accession>A0A8J6N8J0</accession>
<dbReference type="PANTHER" id="PTHR33877">
    <property type="entry name" value="SLL1193 PROTEIN"/>
    <property type="match status" value="1"/>
</dbReference>